<sequence length="213" mass="22905">MPNSPNHKTSQGSWKKTLLRGVLVCIGSVTILLPAWLPNRPGAPLERGTVELLQAGLLAASTAVMIGALAHSGNRRAVCRVLALGLAAALVGELEDFISGIMEWRFPDAWVIGILLFAALITALRHRKVMVRFFGTMGHHAGAGFIGAALLILYVFNRVVGAPQFWQASLGEDAFSAEIPRICKSYLELLACYFILVGSVGLAITLGRREELS</sequence>
<dbReference type="Proteomes" id="UP001597375">
    <property type="component" value="Unassembled WGS sequence"/>
</dbReference>
<keyword evidence="1" id="KW-0472">Membrane</keyword>
<reference evidence="3" key="1">
    <citation type="journal article" date="2019" name="Int. J. Syst. Evol. Microbiol.">
        <title>The Global Catalogue of Microorganisms (GCM) 10K type strain sequencing project: providing services to taxonomists for standard genome sequencing and annotation.</title>
        <authorList>
            <consortium name="The Broad Institute Genomics Platform"/>
            <consortium name="The Broad Institute Genome Sequencing Center for Infectious Disease"/>
            <person name="Wu L."/>
            <person name="Ma J."/>
        </authorList>
    </citation>
    <scope>NUCLEOTIDE SEQUENCE [LARGE SCALE GENOMIC DNA]</scope>
    <source>
        <strain evidence="3">CGMCC 4.7106</strain>
    </source>
</reference>
<name>A0ABW5D4D8_9BACT</name>
<evidence type="ECO:0000256" key="1">
    <source>
        <dbReference type="SAM" id="Phobius"/>
    </source>
</evidence>
<organism evidence="2 3">
    <name type="scientific">Luteolibacter algae</name>
    <dbReference type="NCBI Taxonomy" id="454151"/>
    <lineage>
        <taxon>Bacteria</taxon>
        <taxon>Pseudomonadati</taxon>
        <taxon>Verrucomicrobiota</taxon>
        <taxon>Verrucomicrobiia</taxon>
        <taxon>Verrucomicrobiales</taxon>
        <taxon>Verrucomicrobiaceae</taxon>
        <taxon>Luteolibacter</taxon>
    </lineage>
</organism>
<feature type="transmembrane region" description="Helical" evidence="1">
    <location>
        <begin position="186"/>
        <end position="207"/>
    </location>
</feature>
<protein>
    <submittedName>
        <fullName evidence="2">Uncharacterized protein</fullName>
    </submittedName>
</protein>
<accession>A0ABW5D4D8</accession>
<evidence type="ECO:0000313" key="3">
    <source>
        <dbReference type="Proteomes" id="UP001597375"/>
    </source>
</evidence>
<feature type="transmembrane region" description="Helical" evidence="1">
    <location>
        <begin position="77"/>
        <end position="94"/>
    </location>
</feature>
<keyword evidence="1" id="KW-0812">Transmembrane</keyword>
<comment type="caution">
    <text evidence="2">The sequence shown here is derived from an EMBL/GenBank/DDBJ whole genome shotgun (WGS) entry which is preliminary data.</text>
</comment>
<keyword evidence="1" id="KW-1133">Transmembrane helix</keyword>
<evidence type="ECO:0000313" key="2">
    <source>
        <dbReference type="EMBL" id="MFD2255153.1"/>
    </source>
</evidence>
<dbReference type="RefSeq" id="WP_386817816.1">
    <property type="nucleotide sequence ID" value="NZ_JBHUIT010000001.1"/>
</dbReference>
<feature type="transmembrane region" description="Helical" evidence="1">
    <location>
        <begin position="18"/>
        <end position="37"/>
    </location>
</feature>
<dbReference type="EMBL" id="JBHUIT010000001">
    <property type="protein sequence ID" value="MFD2255153.1"/>
    <property type="molecule type" value="Genomic_DNA"/>
</dbReference>
<proteinExistence type="predicted"/>
<keyword evidence="3" id="KW-1185">Reference proteome</keyword>
<feature type="transmembrane region" description="Helical" evidence="1">
    <location>
        <begin position="106"/>
        <end position="124"/>
    </location>
</feature>
<gene>
    <name evidence="2" type="ORF">ACFSSA_00565</name>
</gene>
<feature type="transmembrane region" description="Helical" evidence="1">
    <location>
        <begin position="52"/>
        <end position="70"/>
    </location>
</feature>